<dbReference type="EMBL" id="AVOT02040710">
    <property type="protein sequence ID" value="MBW0535940.1"/>
    <property type="molecule type" value="Genomic_DNA"/>
</dbReference>
<dbReference type="Proteomes" id="UP000765509">
    <property type="component" value="Unassembled WGS sequence"/>
</dbReference>
<keyword evidence="3" id="KW-1185">Reference proteome</keyword>
<name>A0A9Q3FES7_9BASI</name>
<reference evidence="2" key="1">
    <citation type="submission" date="2021-03" db="EMBL/GenBank/DDBJ databases">
        <title>Draft genome sequence of rust myrtle Austropuccinia psidii MF-1, a brazilian biotype.</title>
        <authorList>
            <person name="Quecine M.C."/>
            <person name="Pachon D.M.R."/>
            <person name="Bonatelli M.L."/>
            <person name="Correr F.H."/>
            <person name="Franceschini L.M."/>
            <person name="Leite T.F."/>
            <person name="Margarido G.R.A."/>
            <person name="Almeida C.A."/>
            <person name="Ferrarezi J.A."/>
            <person name="Labate C.A."/>
        </authorList>
    </citation>
    <scope>NUCLEOTIDE SEQUENCE</scope>
    <source>
        <strain evidence="2">MF-1</strain>
    </source>
</reference>
<dbReference type="AlphaFoldDB" id="A0A9Q3FES7"/>
<feature type="region of interest" description="Disordered" evidence="1">
    <location>
        <begin position="1"/>
        <end position="20"/>
    </location>
</feature>
<sequence length="92" mass="10287">MPSVPSNSLGNQPSASLSEDNDSYQLCLSCIERMQQKINELLKRIAKFQAQDHAIYLLAEKLCIQDIQISHLEACPLPELIKLEACLHALLP</sequence>
<gene>
    <name evidence="2" type="ORF">O181_075655</name>
</gene>
<protein>
    <submittedName>
        <fullName evidence="2">Uncharacterized protein</fullName>
    </submittedName>
</protein>
<evidence type="ECO:0000313" key="3">
    <source>
        <dbReference type="Proteomes" id="UP000765509"/>
    </source>
</evidence>
<comment type="caution">
    <text evidence="2">The sequence shown here is derived from an EMBL/GenBank/DDBJ whole genome shotgun (WGS) entry which is preliminary data.</text>
</comment>
<evidence type="ECO:0000256" key="1">
    <source>
        <dbReference type="SAM" id="MobiDB-lite"/>
    </source>
</evidence>
<organism evidence="2 3">
    <name type="scientific">Austropuccinia psidii MF-1</name>
    <dbReference type="NCBI Taxonomy" id="1389203"/>
    <lineage>
        <taxon>Eukaryota</taxon>
        <taxon>Fungi</taxon>
        <taxon>Dikarya</taxon>
        <taxon>Basidiomycota</taxon>
        <taxon>Pucciniomycotina</taxon>
        <taxon>Pucciniomycetes</taxon>
        <taxon>Pucciniales</taxon>
        <taxon>Sphaerophragmiaceae</taxon>
        <taxon>Austropuccinia</taxon>
    </lineage>
</organism>
<proteinExistence type="predicted"/>
<evidence type="ECO:0000313" key="2">
    <source>
        <dbReference type="EMBL" id="MBW0535940.1"/>
    </source>
</evidence>
<accession>A0A9Q3FES7</accession>